<dbReference type="CDD" id="cd20169">
    <property type="entry name" value="Peptidase_M90_mtfA"/>
    <property type="match status" value="1"/>
</dbReference>
<dbReference type="SUPFAM" id="SSF55486">
    <property type="entry name" value="Metalloproteases ('zincins'), catalytic domain"/>
    <property type="match status" value="1"/>
</dbReference>
<dbReference type="InterPro" id="IPR024079">
    <property type="entry name" value="MetalloPept_cat_dom_sf"/>
</dbReference>
<keyword evidence="2" id="KW-1185">Reference proteome</keyword>
<dbReference type="Proteomes" id="UP000604737">
    <property type="component" value="Unassembled WGS sequence"/>
</dbReference>
<organism evidence="1 2">
    <name type="scientific">Jeongeupia chitinilytica</name>
    <dbReference type="NCBI Taxonomy" id="1041641"/>
    <lineage>
        <taxon>Bacteria</taxon>
        <taxon>Pseudomonadati</taxon>
        <taxon>Pseudomonadota</taxon>
        <taxon>Betaproteobacteria</taxon>
        <taxon>Neisseriales</taxon>
        <taxon>Chitinibacteraceae</taxon>
        <taxon>Jeongeupia</taxon>
    </lineage>
</organism>
<sequence>MFGFLKTRKRARLLAANPIPDVLWQQVMRAPLFIGLSDDERMALRDHAAWFLAEKTITPVSGLELGDAARVLLAAQAVLPILHLGFDAYDDWHEVIVYPGQFLSRDRYTDHAGLVHEFEQVLAGQARSDGPVLLSWLDVSESPWLDGWNVVIHEFAHKLDMRSGDANGCPPLHKGMDYAGWKRSFSQAFDDLSRRADHDLYSPIDLYAAENPAECFAVFSEYFFETPHALTEHYPAVYEQLKQFYKQDPAARLPRVRYRPCFEPVNFGPVTIPTPAPEY</sequence>
<name>A0ABQ3GVZ5_9NEIS</name>
<reference evidence="2" key="1">
    <citation type="journal article" date="2019" name="Int. J. Syst. Evol. Microbiol.">
        <title>The Global Catalogue of Microorganisms (GCM) 10K type strain sequencing project: providing services to taxonomists for standard genome sequencing and annotation.</title>
        <authorList>
            <consortium name="The Broad Institute Genomics Platform"/>
            <consortium name="The Broad Institute Genome Sequencing Center for Infectious Disease"/>
            <person name="Wu L."/>
            <person name="Ma J."/>
        </authorList>
    </citation>
    <scope>NUCLEOTIDE SEQUENCE [LARGE SCALE GENOMIC DNA]</scope>
    <source>
        <strain evidence="2">KCTC 23701</strain>
    </source>
</reference>
<evidence type="ECO:0000313" key="1">
    <source>
        <dbReference type="EMBL" id="GHD55281.1"/>
    </source>
</evidence>
<dbReference type="Gene3D" id="3.40.390.10">
    <property type="entry name" value="Collagenase (Catalytic Domain)"/>
    <property type="match status" value="1"/>
</dbReference>
<dbReference type="Gene3D" id="1.10.472.150">
    <property type="entry name" value="Glucose-regulated metallo-peptidase M90, N-terminal domain"/>
    <property type="match status" value="1"/>
</dbReference>
<dbReference type="InterPro" id="IPR042252">
    <property type="entry name" value="MtfA_N"/>
</dbReference>
<dbReference type="PANTHER" id="PTHR30164:SF2">
    <property type="entry name" value="PROTEIN MTFA"/>
    <property type="match status" value="1"/>
</dbReference>
<comment type="caution">
    <text evidence="1">The sequence shown here is derived from an EMBL/GenBank/DDBJ whole genome shotgun (WGS) entry which is preliminary data.</text>
</comment>
<dbReference type="Pfam" id="PF06167">
    <property type="entry name" value="Peptidase_M90"/>
    <property type="match status" value="1"/>
</dbReference>
<dbReference type="EMBL" id="BMYO01000001">
    <property type="protein sequence ID" value="GHD55281.1"/>
    <property type="molecule type" value="Genomic_DNA"/>
</dbReference>
<protein>
    <recommendedName>
        <fullName evidence="3">Zinc-dependent peptidase</fullName>
    </recommendedName>
</protein>
<dbReference type="PANTHER" id="PTHR30164">
    <property type="entry name" value="MTFA PEPTIDASE"/>
    <property type="match status" value="1"/>
</dbReference>
<evidence type="ECO:0000313" key="2">
    <source>
        <dbReference type="Proteomes" id="UP000604737"/>
    </source>
</evidence>
<proteinExistence type="predicted"/>
<dbReference type="InterPro" id="IPR010384">
    <property type="entry name" value="MtfA_fam"/>
</dbReference>
<evidence type="ECO:0008006" key="3">
    <source>
        <dbReference type="Google" id="ProtNLM"/>
    </source>
</evidence>
<dbReference type="RefSeq" id="WP_189458168.1">
    <property type="nucleotide sequence ID" value="NZ_BMYO01000001.1"/>
</dbReference>
<gene>
    <name evidence="1" type="ORF">GCM10007350_00710</name>
</gene>
<accession>A0ABQ3GVZ5</accession>